<evidence type="ECO:0000313" key="6">
    <source>
        <dbReference type="Proteomes" id="UP000179258"/>
    </source>
</evidence>
<dbReference type="InterPro" id="IPR036876">
    <property type="entry name" value="UVR_dom_sf"/>
</dbReference>
<dbReference type="Proteomes" id="UP000179258">
    <property type="component" value="Unassembled WGS sequence"/>
</dbReference>
<organism evidence="5 6">
    <name type="scientific">Candidatus Wildermuthbacteria bacterium RIFCSPHIGHO2_02_FULL_47_17</name>
    <dbReference type="NCBI Taxonomy" id="1802452"/>
    <lineage>
        <taxon>Bacteria</taxon>
        <taxon>Candidatus Wildermuthiibacteriota</taxon>
    </lineage>
</organism>
<dbReference type="PROSITE" id="PS50151">
    <property type="entry name" value="UVR"/>
    <property type="match status" value="1"/>
</dbReference>
<keyword evidence="1" id="KW-1133">Transmembrane helix</keyword>
<keyword evidence="1" id="KW-0472">Membrane</keyword>
<dbReference type="InterPro" id="IPR000305">
    <property type="entry name" value="GIY-YIG_endonuc"/>
</dbReference>
<evidence type="ECO:0000313" key="5">
    <source>
        <dbReference type="EMBL" id="OHA68913.1"/>
    </source>
</evidence>
<dbReference type="Pfam" id="PF01541">
    <property type="entry name" value="GIY-YIG"/>
    <property type="match status" value="1"/>
</dbReference>
<sequence>MTVAVLNDTATTYKRLAYIAVAVKVCYDFAMVSIRWISLKYISRLPRRTGVYIFRGKEGILYIGKAANIKERVKTHFQQRSFSDSLFINQVSRVGYITTGSEIEALLLEARLIKERRPKYNVVWRDDKNYFYVAITKGRLPRIFITHQVKTKNLPLKIAYLGPFVDGGALKQTLKFLRRAFPYYAASGHPAGLCSWCHLNLCPGPNPNVNEYRKNIRNIVNILRGKKQSVLRTLKKEMAEVSAEENFEKAAKIRDRLRSLERTFSNAIILGWNGGAKNGEKLWGSTRKELQKIFKTKKHISRIEACDIADIQGQQATGSIVTFINGKPEKKFYRKFKIKISAKPNDTAMIKETVCRRLRHKEWGMPDVLLIDGGKGQLNAALQCLTTNKNIFAAALAKKHNELFIAGKKNPVLLKNCSPPVQNLILHLRDEAHRFAKVYHHHLRSKTFENR</sequence>
<dbReference type="InterPro" id="IPR050066">
    <property type="entry name" value="UvrABC_protein_C"/>
</dbReference>
<feature type="domain" description="UvrC family homology region profile" evidence="4">
    <location>
        <begin position="280"/>
        <end position="385"/>
    </location>
</feature>
<gene>
    <name evidence="5" type="ORF">A3D59_00435</name>
</gene>
<dbReference type="CDD" id="cd10434">
    <property type="entry name" value="GIY-YIG_UvrC_Cho"/>
    <property type="match status" value="1"/>
</dbReference>
<dbReference type="Gene3D" id="4.10.860.10">
    <property type="entry name" value="UVR domain"/>
    <property type="match status" value="1"/>
</dbReference>
<evidence type="ECO:0000259" key="4">
    <source>
        <dbReference type="PROSITE" id="PS50165"/>
    </source>
</evidence>
<dbReference type="Gene3D" id="3.40.1440.10">
    <property type="entry name" value="GIY-YIG endonuclease"/>
    <property type="match status" value="1"/>
</dbReference>
<dbReference type="GO" id="GO:0006289">
    <property type="term" value="P:nucleotide-excision repair"/>
    <property type="evidence" value="ECO:0007669"/>
    <property type="project" value="InterPro"/>
</dbReference>
<keyword evidence="1" id="KW-0812">Transmembrane</keyword>
<feature type="transmembrane region" description="Helical" evidence="1">
    <location>
        <begin position="16"/>
        <end position="38"/>
    </location>
</feature>
<dbReference type="InterPro" id="IPR047296">
    <property type="entry name" value="GIY-YIG_UvrC_Cho"/>
</dbReference>
<dbReference type="PANTHER" id="PTHR30562">
    <property type="entry name" value="UVRC/OXIDOREDUCTASE"/>
    <property type="match status" value="1"/>
</dbReference>
<dbReference type="InterPro" id="IPR001162">
    <property type="entry name" value="UvrC_RNase_H_dom"/>
</dbReference>
<feature type="domain" description="GIY-YIG" evidence="3">
    <location>
        <begin position="47"/>
        <end position="122"/>
    </location>
</feature>
<dbReference type="GO" id="GO:0009381">
    <property type="term" value="F:excinuclease ABC activity"/>
    <property type="evidence" value="ECO:0007669"/>
    <property type="project" value="InterPro"/>
</dbReference>
<dbReference type="PROSITE" id="PS50164">
    <property type="entry name" value="GIY_YIG"/>
    <property type="match status" value="1"/>
</dbReference>
<dbReference type="PANTHER" id="PTHR30562:SF1">
    <property type="entry name" value="UVRABC SYSTEM PROTEIN C"/>
    <property type="match status" value="1"/>
</dbReference>
<evidence type="ECO:0000259" key="3">
    <source>
        <dbReference type="PROSITE" id="PS50164"/>
    </source>
</evidence>
<dbReference type="SUPFAM" id="SSF46600">
    <property type="entry name" value="C-terminal UvrC-binding domain of UvrB"/>
    <property type="match status" value="1"/>
</dbReference>
<evidence type="ECO:0000259" key="2">
    <source>
        <dbReference type="PROSITE" id="PS50151"/>
    </source>
</evidence>
<accession>A0A1G2R7W9</accession>
<dbReference type="InterPro" id="IPR035901">
    <property type="entry name" value="GIY-YIG_endonuc_sf"/>
</dbReference>
<dbReference type="GO" id="GO:0009380">
    <property type="term" value="C:excinuclease repair complex"/>
    <property type="evidence" value="ECO:0007669"/>
    <property type="project" value="TreeGrafter"/>
</dbReference>
<dbReference type="Pfam" id="PF02151">
    <property type="entry name" value="UVR"/>
    <property type="match status" value="1"/>
</dbReference>
<dbReference type="Gene3D" id="3.30.420.340">
    <property type="entry name" value="UvrC, RNAse H endonuclease domain"/>
    <property type="match status" value="1"/>
</dbReference>
<dbReference type="EMBL" id="MHTX01000004">
    <property type="protein sequence ID" value="OHA68913.1"/>
    <property type="molecule type" value="Genomic_DNA"/>
</dbReference>
<name>A0A1G2R7W9_9BACT</name>
<evidence type="ECO:0008006" key="7">
    <source>
        <dbReference type="Google" id="ProtNLM"/>
    </source>
</evidence>
<evidence type="ECO:0000256" key="1">
    <source>
        <dbReference type="SAM" id="Phobius"/>
    </source>
</evidence>
<dbReference type="SUPFAM" id="SSF82771">
    <property type="entry name" value="GIY-YIG endonuclease"/>
    <property type="match status" value="1"/>
</dbReference>
<comment type="caution">
    <text evidence="5">The sequence shown here is derived from an EMBL/GenBank/DDBJ whole genome shotgun (WGS) entry which is preliminary data.</text>
</comment>
<proteinExistence type="predicted"/>
<dbReference type="AlphaFoldDB" id="A0A1G2R7W9"/>
<protein>
    <recommendedName>
        <fullName evidence="7">Excinuclease ABC subunit C</fullName>
    </recommendedName>
</protein>
<dbReference type="InterPro" id="IPR001943">
    <property type="entry name" value="UVR_dom"/>
</dbReference>
<reference evidence="5 6" key="1">
    <citation type="journal article" date="2016" name="Nat. Commun.">
        <title>Thousands of microbial genomes shed light on interconnected biogeochemical processes in an aquifer system.</title>
        <authorList>
            <person name="Anantharaman K."/>
            <person name="Brown C.T."/>
            <person name="Hug L.A."/>
            <person name="Sharon I."/>
            <person name="Castelle C.J."/>
            <person name="Probst A.J."/>
            <person name="Thomas B.C."/>
            <person name="Singh A."/>
            <person name="Wilkins M.J."/>
            <person name="Karaoz U."/>
            <person name="Brodie E.L."/>
            <person name="Williams K.H."/>
            <person name="Hubbard S.S."/>
            <person name="Banfield J.F."/>
        </authorList>
    </citation>
    <scope>NUCLEOTIDE SEQUENCE [LARGE SCALE GENOMIC DNA]</scope>
</reference>
<feature type="domain" description="UVR" evidence="2">
    <location>
        <begin position="228"/>
        <end position="263"/>
    </location>
</feature>
<dbReference type="PROSITE" id="PS50165">
    <property type="entry name" value="UVRC"/>
    <property type="match status" value="1"/>
</dbReference>
<dbReference type="Pfam" id="PF08459">
    <property type="entry name" value="UvrC_RNaseH_dom"/>
    <property type="match status" value="1"/>
</dbReference>
<dbReference type="InterPro" id="IPR038476">
    <property type="entry name" value="UvrC_RNase_H_dom_sf"/>
</dbReference>
<dbReference type="SMART" id="SM00465">
    <property type="entry name" value="GIYc"/>
    <property type="match status" value="1"/>
</dbReference>